<organism evidence="1 2">
    <name type="scientific">Bradyrhizobium denitrificans</name>
    <dbReference type="NCBI Taxonomy" id="2734912"/>
    <lineage>
        <taxon>Bacteria</taxon>
        <taxon>Pseudomonadati</taxon>
        <taxon>Pseudomonadota</taxon>
        <taxon>Alphaproteobacteria</taxon>
        <taxon>Hyphomicrobiales</taxon>
        <taxon>Nitrobacteraceae</taxon>
        <taxon>Bradyrhizobium</taxon>
    </lineage>
</organism>
<dbReference type="Proteomes" id="UP001314635">
    <property type="component" value="Unassembled WGS sequence"/>
</dbReference>
<protein>
    <recommendedName>
        <fullName evidence="3">Glycosyltransferase</fullName>
    </recommendedName>
</protein>
<dbReference type="RefSeq" id="WP_172241640.1">
    <property type="nucleotide sequence ID" value="NZ_JABFDP010000033.1"/>
</dbReference>
<name>A0ABS5GFI2_9BRAD</name>
<reference evidence="2" key="1">
    <citation type="journal article" date="2021" name="ISME J.">
        <title>Evolutionary origin and ecological implication of a unique nif island in free-living Bradyrhizobium lineages.</title>
        <authorList>
            <person name="Tao J."/>
        </authorList>
    </citation>
    <scope>NUCLEOTIDE SEQUENCE [LARGE SCALE GENOMIC DNA]</scope>
    <source>
        <strain evidence="2">SZCCT0094</strain>
    </source>
</reference>
<comment type="caution">
    <text evidence="1">The sequence shown here is derived from an EMBL/GenBank/DDBJ whole genome shotgun (WGS) entry which is preliminary data.</text>
</comment>
<dbReference type="SUPFAM" id="SSF53448">
    <property type="entry name" value="Nucleotide-diphospho-sugar transferases"/>
    <property type="match status" value="1"/>
</dbReference>
<evidence type="ECO:0000313" key="2">
    <source>
        <dbReference type="Proteomes" id="UP001314635"/>
    </source>
</evidence>
<sequence length="268" mass="29456">MSDVTDERIHLVIATPCFGGQVSSIYASSLFALQRELRTTSNVDLTVHMRDGDALITRARANLVTLFLNDPTATHLLFVDADIGFTPRQVFRLIESGGDMVAGVYPIKKVNWTKARRAISDNRMDVPAAALDYVLEIDNPDHVAVVNGFTRVRYAGTGFLMIRRRAIEAMIAHPAYAPLRFLREHSQDALAGSPNRFALFECMIEPETGTYLSEDFAFCRRWTDLGGEIWADLDSRLDHVGPAVFHGNVASQFASAVAVPTAAAVDAA</sequence>
<dbReference type="Gene3D" id="3.90.550.40">
    <property type="match status" value="1"/>
</dbReference>
<proteinExistence type="predicted"/>
<evidence type="ECO:0008006" key="3">
    <source>
        <dbReference type="Google" id="ProtNLM"/>
    </source>
</evidence>
<dbReference type="EMBL" id="JAFCLK010000036">
    <property type="protein sequence ID" value="MBR1140090.1"/>
    <property type="molecule type" value="Genomic_DNA"/>
</dbReference>
<gene>
    <name evidence="1" type="ORF">JQ619_30465</name>
</gene>
<accession>A0ABS5GFI2</accession>
<evidence type="ECO:0000313" key="1">
    <source>
        <dbReference type="EMBL" id="MBR1140090.1"/>
    </source>
</evidence>
<keyword evidence="2" id="KW-1185">Reference proteome</keyword>
<dbReference type="InterPro" id="IPR029044">
    <property type="entry name" value="Nucleotide-diphossugar_trans"/>
</dbReference>